<dbReference type="EMBL" id="LR788474">
    <property type="protein sequence ID" value="CAB3264336.1"/>
    <property type="molecule type" value="mRNA"/>
</dbReference>
<dbReference type="GO" id="GO:0000423">
    <property type="term" value="P:mitophagy"/>
    <property type="evidence" value="ECO:0007669"/>
    <property type="project" value="UniProtKB-ARBA"/>
</dbReference>
<gene>
    <name evidence="3" type="primary">Nipsnap3a</name>
</gene>
<dbReference type="GO" id="GO:0005739">
    <property type="term" value="C:mitochondrion"/>
    <property type="evidence" value="ECO:0007669"/>
    <property type="project" value="TreeGrafter"/>
</dbReference>
<dbReference type="Pfam" id="PF07978">
    <property type="entry name" value="NIPSNAP"/>
    <property type="match status" value="2"/>
</dbReference>
<dbReference type="InterPro" id="IPR011008">
    <property type="entry name" value="Dimeric_a/b-barrel"/>
</dbReference>
<evidence type="ECO:0000256" key="1">
    <source>
        <dbReference type="ARBA" id="ARBA00005291"/>
    </source>
</evidence>
<accession>A0A6F9DMX0</accession>
<dbReference type="InterPro" id="IPR012577">
    <property type="entry name" value="NIPSNAP"/>
</dbReference>
<organism evidence="3">
    <name type="scientific">Phallusia mammillata</name>
    <dbReference type="NCBI Taxonomy" id="59560"/>
    <lineage>
        <taxon>Eukaryota</taxon>
        <taxon>Metazoa</taxon>
        <taxon>Chordata</taxon>
        <taxon>Tunicata</taxon>
        <taxon>Ascidiacea</taxon>
        <taxon>Phlebobranchia</taxon>
        <taxon>Ascidiidae</taxon>
        <taxon>Phallusia</taxon>
    </lineage>
</organism>
<protein>
    <submittedName>
        <fullName evidence="3">Protein NipSnap homolog 3A</fullName>
    </submittedName>
</protein>
<proteinExistence type="evidence at transcript level"/>
<dbReference type="PANTHER" id="PTHR21017">
    <property type="entry name" value="NIPSNAP-RELATED"/>
    <property type="match status" value="1"/>
</dbReference>
<name>A0A6F9DMX0_9ASCI</name>
<sequence>MELLKLVKPFGSRQWLSSMSKTSFGQPGNARRFTSSPDSKVYEFRRYLIQPNNFGNFLKLAEENMHLRTNVSKCLGYWTCEIGSSLNEVFHIWEYDNLQHRADVRLALSKDESWQKDFVSKSFPLIKQQTNSLMYMPFWFNKMVENKPIQGVYELTTYDMAIGGQVMWGKQLKASIEARMRLGCSDLIGVWYTDLGHQNTVQAIWRYDSYAARTECKARALDDAVLVNKVRDNLKNVISHSRCLMLPASWFLQIASK</sequence>
<feature type="domain" description="NIPSNAP" evidence="2">
    <location>
        <begin position="42"/>
        <end position="135"/>
    </location>
</feature>
<dbReference type="InterPro" id="IPR051557">
    <property type="entry name" value="NipSnap_domain"/>
</dbReference>
<evidence type="ECO:0000259" key="2">
    <source>
        <dbReference type="Pfam" id="PF07978"/>
    </source>
</evidence>
<comment type="similarity">
    <text evidence="1">Belongs to the NipSnap family.</text>
</comment>
<dbReference type="SUPFAM" id="SSF54909">
    <property type="entry name" value="Dimeric alpha+beta barrel"/>
    <property type="match status" value="2"/>
</dbReference>
<evidence type="ECO:0000313" key="3">
    <source>
        <dbReference type="EMBL" id="CAB3264336.1"/>
    </source>
</evidence>
<dbReference type="AlphaFoldDB" id="A0A6F9DMX0"/>
<reference evidence="3" key="1">
    <citation type="submission" date="2020-04" db="EMBL/GenBank/DDBJ databases">
        <authorList>
            <person name="Neveu A P."/>
        </authorList>
    </citation>
    <scope>NUCLEOTIDE SEQUENCE</scope>
    <source>
        <tissue evidence="3">Whole embryo</tissue>
    </source>
</reference>
<dbReference type="Gene3D" id="3.30.70.100">
    <property type="match status" value="2"/>
</dbReference>
<feature type="domain" description="NIPSNAP" evidence="2">
    <location>
        <begin position="153"/>
        <end position="250"/>
    </location>
</feature>
<dbReference type="PANTHER" id="PTHR21017:SF19">
    <property type="entry name" value="PROTEIN NIPSNAP HOMOLOG 3B"/>
    <property type="match status" value="1"/>
</dbReference>